<dbReference type="PANTHER" id="PTHR46796">
    <property type="entry name" value="HTH-TYPE TRANSCRIPTIONAL ACTIVATOR RHAS-RELATED"/>
    <property type="match status" value="1"/>
</dbReference>
<name>A0AAE3ZGC6_9ACTN</name>
<evidence type="ECO:0000259" key="4">
    <source>
        <dbReference type="PROSITE" id="PS01124"/>
    </source>
</evidence>
<evidence type="ECO:0000256" key="2">
    <source>
        <dbReference type="ARBA" id="ARBA00023125"/>
    </source>
</evidence>
<dbReference type="AlphaFoldDB" id="A0AAE3ZGC6"/>
<dbReference type="GO" id="GO:0043565">
    <property type="term" value="F:sequence-specific DNA binding"/>
    <property type="evidence" value="ECO:0007669"/>
    <property type="project" value="InterPro"/>
</dbReference>
<dbReference type="RefSeq" id="WP_310275922.1">
    <property type="nucleotide sequence ID" value="NZ_JAVDXW010000001.1"/>
</dbReference>
<keyword evidence="3" id="KW-0804">Transcription</keyword>
<sequence>MSEPHEEQLIHPRTLHFTTRGIAPVSRVHMWEHHNARALIPLDIHTIDESPLQAREINVHLPNLGLAQVNGSPQIVERSESFISDNPKDAVAIYFATRGDAFFFHRGGNESLKPGQAIMYDTDLPFTRGFAHGLEELVLTIPRVVYRELTGAESLREPVVFPFGSGSQATAHALAKLVRSTVAPHADGSAPPTPVDPGTERCLLDLISSLVVHRQAGKGPCYVTAAKDYVERHLADPDLSAHEVAAAVGISPRHLARAFAEAGLTLREHIRNRRLDRAWELLTSPEGDDLALGELAPRLGFSSHNYFSRAFRNRFDMTPRRARQQLRAASH</sequence>
<feature type="domain" description="HTH araC/xylS-type" evidence="4">
    <location>
        <begin position="224"/>
        <end position="325"/>
    </location>
</feature>
<dbReference type="InterPro" id="IPR018060">
    <property type="entry name" value="HTH_AraC"/>
</dbReference>
<dbReference type="Gene3D" id="1.10.10.60">
    <property type="entry name" value="Homeodomain-like"/>
    <property type="match status" value="1"/>
</dbReference>
<dbReference type="PANTHER" id="PTHR46796:SF6">
    <property type="entry name" value="ARAC SUBFAMILY"/>
    <property type="match status" value="1"/>
</dbReference>
<proteinExistence type="predicted"/>
<dbReference type="SMART" id="SM00342">
    <property type="entry name" value="HTH_ARAC"/>
    <property type="match status" value="1"/>
</dbReference>
<dbReference type="InterPro" id="IPR050204">
    <property type="entry name" value="AraC_XylS_family_regulators"/>
</dbReference>
<keyword evidence="2 5" id="KW-0238">DNA-binding</keyword>
<dbReference type="GO" id="GO:0003700">
    <property type="term" value="F:DNA-binding transcription factor activity"/>
    <property type="evidence" value="ECO:0007669"/>
    <property type="project" value="InterPro"/>
</dbReference>
<reference evidence="5" key="1">
    <citation type="submission" date="2023-07" db="EMBL/GenBank/DDBJ databases">
        <title>Sequencing the genomes of 1000 actinobacteria strains.</title>
        <authorList>
            <person name="Klenk H.-P."/>
        </authorList>
    </citation>
    <scope>NUCLEOTIDE SEQUENCE</scope>
    <source>
        <strain evidence="5">DSM 45977</strain>
    </source>
</reference>
<evidence type="ECO:0000313" key="6">
    <source>
        <dbReference type="Proteomes" id="UP001180845"/>
    </source>
</evidence>
<dbReference type="EMBL" id="JAVDXW010000001">
    <property type="protein sequence ID" value="MDR7303540.1"/>
    <property type="molecule type" value="Genomic_DNA"/>
</dbReference>
<organism evidence="5 6">
    <name type="scientific">Haloactinomyces albus</name>
    <dbReference type="NCBI Taxonomy" id="1352928"/>
    <lineage>
        <taxon>Bacteria</taxon>
        <taxon>Bacillati</taxon>
        <taxon>Actinomycetota</taxon>
        <taxon>Actinomycetes</taxon>
        <taxon>Actinopolysporales</taxon>
        <taxon>Actinopolysporaceae</taxon>
        <taxon>Haloactinomyces</taxon>
    </lineage>
</organism>
<keyword evidence="1" id="KW-0805">Transcription regulation</keyword>
<dbReference type="PROSITE" id="PS01124">
    <property type="entry name" value="HTH_ARAC_FAMILY_2"/>
    <property type="match status" value="1"/>
</dbReference>
<keyword evidence="6" id="KW-1185">Reference proteome</keyword>
<dbReference type="InterPro" id="IPR009057">
    <property type="entry name" value="Homeodomain-like_sf"/>
</dbReference>
<comment type="caution">
    <text evidence="5">The sequence shown here is derived from an EMBL/GenBank/DDBJ whole genome shotgun (WGS) entry which is preliminary data.</text>
</comment>
<accession>A0AAE3ZGC6</accession>
<evidence type="ECO:0000256" key="3">
    <source>
        <dbReference type="ARBA" id="ARBA00023163"/>
    </source>
</evidence>
<protein>
    <submittedName>
        <fullName evidence="5">AraC-like DNA-binding protein</fullName>
    </submittedName>
</protein>
<dbReference type="Proteomes" id="UP001180845">
    <property type="component" value="Unassembled WGS sequence"/>
</dbReference>
<evidence type="ECO:0000313" key="5">
    <source>
        <dbReference type="EMBL" id="MDR7303540.1"/>
    </source>
</evidence>
<evidence type="ECO:0000256" key="1">
    <source>
        <dbReference type="ARBA" id="ARBA00023015"/>
    </source>
</evidence>
<dbReference type="SUPFAM" id="SSF46689">
    <property type="entry name" value="Homeodomain-like"/>
    <property type="match status" value="1"/>
</dbReference>
<gene>
    <name evidence="5" type="ORF">JOF55_003721</name>
</gene>
<dbReference type="InterPro" id="IPR035418">
    <property type="entry name" value="AraC-bd_2"/>
</dbReference>
<dbReference type="InterPro" id="IPR020449">
    <property type="entry name" value="Tscrpt_reg_AraC-type_HTH"/>
</dbReference>
<dbReference type="Pfam" id="PF14525">
    <property type="entry name" value="AraC_binding_2"/>
    <property type="match status" value="1"/>
</dbReference>
<dbReference type="PRINTS" id="PR00032">
    <property type="entry name" value="HTHARAC"/>
</dbReference>
<dbReference type="Pfam" id="PF12833">
    <property type="entry name" value="HTH_18"/>
    <property type="match status" value="1"/>
</dbReference>